<dbReference type="HOGENOM" id="CLU_098504_0_0_1"/>
<evidence type="ECO:0000259" key="2">
    <source>
        <dbReference type="PROSITE" id="PS51820"/>
    </source>
</evidence>
<dbReference type="Pfam" id="PF10528">
    <property type="entry name" value="GLEYA"/>
    <property type="match status" value="1"/>
</dbReference>
<keyword evidence="1" id="KW-0732">Signal</keyword>
<feature type="non-terminal residue" evidence="3">
    <location>
        <position position="269"/>
    </location>
</feature>
<dbReference type="InterPro" id="IPR037524">
    <property type="entry name" value="PA14/GLEYA"/>
</dbReference>
<evidence type="ECO:0000313" key="3">
    <source>
        <dbReference type="EMBL" id="EGV62484.1"/>
    </source>
</evidence>
<accession>G3B9E2</accession>
<dbReference type="AlphaFoldDB" id="G3B9E2"/>
<keyword evidence="4" id="KW-1185">Reference proteome</keyword>
<feature type="chain" id="PRO_5003442774" description="PA14 domain-containing protein" evidence="1">
    <location>
        <begin position="21"/>
        <end position="269"/>
    </location>
</feature>
<dbReference type="OrthoDB" id="3996163at2759"/>
<dbReference type="Proteomes" id="UP000000707">
    <property type="component" value="Unassembled WGS sequence"/>
</dbReference>
<dbReference type="EMBL" id="GL996527">
    <property type="protein sequence ID" value="EGV62484.1"/>
    <property type="molecule type" value="Genomic_DNA"/>
</dbReference>
<feature type="signal peptide" evidence="1">
    <location>
        <begin position="1"/>
        <end position="20"/>
    </location>
</feature>
<dbReference type="Gene3D" id="2.60.120.1560">
    <property type="match status" value="1"/>
</dbReference>
<dbReference type="InterPro" id="IPR018871">
    <property type="entry name" value="GLEYA_adhesin_domain"/>
</dbReference>
<name>G3B9E2_CANTC</name>
<gene>
    <name evidence="3" type="ORF">CANTEDRAFT_136427</name>
</gene>
<dbReference type="PROSITE" id="PS51820">
    <property type="entry name" value="PA14"/>
    <property type="match status" value="1"/>
</dbReference>
<protein>
    <recommendedName>
        <fullName evidence="2">PA14 domain-containing protein</fullName>
    </recommendedName>
</protein>
<proteinExistence type="predicted"/>
<reference evidence="3 4" key="1">
    <citation type="journal article" date="2011" name="Proc. Natl. Acad. Sci. U.S.A.">
        <title>Comparative genomics of xylose-fermenting fungi for enhanced biofuel production.</title>
        <authorList>
            <person name="Wohlbach D.J."/>
            <person name="Kuo A."/>
            <person name="Sato T.K."/>
            <person name="Potts K.M."/>
            <person name="Salamov A.A."/>
            <person name="LaButti K.M."/>
            <person name="Sun H."/>
            <person name="Clum A."/>
            <person name="Pangilinan J.L."/>
            <person name="Lindquist E.A."/>
            <person name="Lucas S."/>
            <person name="Lapidus A."/>
            <person name="Jin M."/>
            <person name="Gunawan C."/>
            <person name="Balan V."/>
            <person name="Dale B.E."/>
            <person name="Jeffries T.W."/>
            <person name="Zinkel R."/>
            <person name="Barry K.W."/>
            <person name="Grigoriev I.V."/>
            <person name="Gasch A.P."/>
        </authorList>
    </citation>
    <scope>NUCLEOTIDE SEQUENCE [LARGE SCALE GENOMIC DNA]</scope>
    <source>
        <strain evidence="4">ATCC 10573 / BCRC 21748 / CBS 615 / JCM 9827 / NBRC 10315 / NRRL Y-1498 / VKM Y-70</strain>
    </source>
</reference>
<sequence>MKLTSLLSGLAILPYIFVAGIEVGGCDPDATAISGLKAEFFSVSSWEVDTPLTPSKLETYLQTMDQYSVVCTGNTGSDPNFYYPAATIGGSTTLYDCPIKTNAIGVRLTGYIYASEPGTYTISSYFNNVGVLTVGNGNAMSSCCSNDSVAYNKADDNWLASSNSGAATDTGTTSESYDLKAGYYYPIKFVFYNGYTGDGTFDISMVLPDGTHLTSDFPFYEFNLTDNSACPIITTTTGIWTVTGSDGDVTVTEEVPESRTTTTEPWTGT</sequence>
<evidence type="ECO:0000313" key="4">
    <source>
        <dbReference type="Proteomes" id="UP000000707"/>
    </source>
</evidence>
<dbReference type="SUPFAM" id="SSF56988">
    <property type="entry name" value="Anthrax protective antigen"/>
    <property type="match status" value="1"/>
</dbReference>
<evidence type="ECO:0000256" key="1">
    <source>
        <dbReference type="SAM" id="SignalP"/>
    </source>
</evidence>
<organism evidence="4">
    <name type="scientific">Candida tenuis (strain ATCC 10573 / BCRC 21748 / CBS 615 / JCM 9827 / NBRC 10315 / NRRL Y-1498 / VKM Y-70)</name>
    <name type="common">Yeast</name>
    <name type="synonym">Yamadazyma tenuis</name>
    <dbReference type="NCBI Taxonomy" id="590646"/>
    <lineage>
        <taxon>Eukaryota</taxon>
        <taxon>Fungi</taxon>
        <taxon>Dikarya</taxon>
        <taxon>Ascomycota</taxon>
        <taxon>Saccharomycotina</taxon>
        <taxon>Pichiomycetes</taxon>
        <taxon>Debaryomycetaceae</taxon>
        <taxon>Yamadazyma</taxon>
    </lineage>
</organism>
<feature type="domain" description="PA14" evidence="2">
    <location>
        <begin position="31"/>
        <end position="220"/>
    </location>
</feature>